<dbReference type="Gene3D" id="3.40.50.1820">
    <property type="entry name" value="alpha/beta hydrolase"/>
    <property type="match status" value="1"/>
</dbReference>
<accession>A0A6M2BRM6</accession>
<evidence type="ECO:0000259" key="1">
    <source>
        <dbReference type="Pfam" id="PF01738"/>
    </source>
</evidence>
<dbReference type="Pfam" id="PF01738">
    <property type="entry name" value="DLH"/>
    <property type="match status" value="1"/>
</dbReference>
<dbReference type="InterPro" id="IPR029058">
    <property type="entry name" value="AB_hydrolase_fold"/>
</dbReference>
<keyword evidence="3" id="KW-1185">Reference proteome</keyword>
<gene>
    <name evidence="2" type="ORF">G7Y85_09465</name>
</gene>
<dbReference type="SUPFAM" id="SSF53474">
    <property type="entry name" value="alpha/beta-Hydrolases"/>
    <property type="match status" value="1"/>
</dbReference>
<comment type="caution">
    <text evidence="2">The sequence shown here is derived from an EMBL/GenBank/DDBJ whole genome shotgun (WGS) entry which is preliminary data.</text>
</comment>
<dbReference type="RefSeq" id="WP_166255449.1">
    <property type="nucleotide sequence ID" value="NZ_JAAMOW010000004.1"/>
</dbReference>
<keyword evidence="2" id="KW-0378">Hydrolase</keyword>
<proteinExistence type="predicted"/>
<sequence length="247" mass="26512">MTPIQIKTADGDCRAWLFRPPTGGPGPGVLMYMDALGIRPAMFEIADQLAGYGYVVLLPDLFWRSGVYEPMDPRTVLGDPVLRQNTLGRLMADNTPARVMADTRAFIDCLHAQPDVTAGGIGVTGYCMGGFMALTAAGTYPDEIAAAASYHGGRLATDDAGSPHRLAAKMKARVYVAGAIEDAGFPDDMKARLEAALRDAGVDHCVETYQARHGWTPRDMPVHDAAATQRHWQTLTALFADTLKSSG</sequence>
<dbReference type="InterPro" id="IPR051049">
    <property type="entry name" value="Dienelactone_hydrolase-like"/>
</dbReference>
<dbReference type="AlphaFoldDB" id="A0A6M2BRM6"/>
<dbReference type="GO" id="GO:0016787">
    <property type="term" value="F:hydrolase activity"/>
    <property type="evidence" value="ECO:0007669"/>
    <property type="project" value="UniProtKB-KW"/>
</dbReference>
<feature type="domain" description="Dienelactone hydrolase" evidence="1">
    <location>
        <begin position="14"/>
        <end position="241"/>
    </location>
</feature>
<name>A0A6M2BRM6_9GAMM</name>
<dbReference type="Proteomes" id="UP000472676">
    <property type="component" value="Unassembled WGS sequence"/>
</dbReference>
<dbReference type="PANTHER" id="PTHR46623:SF10">
    <property type="entry name" value="CARBOXYMETHYLENEBUTENOLIDASE HOMOLOG"/>
    <property type="match status" value="1"/>
</dbReference>
<protein>
    <submittedName>
        <fullName evidence="2">Dienelactone hydrolase family protein</fullName>
    </submittedName>
</protein>
<dbReference type="PANTHER" id="PTHR46623">
    <property type="entry name" value="CARBOXYMETHYLENEBUTENOLIDASE-RELATED"/>
    <property type="match status" value="1"/>
</dbReference>
<dbReference type="EMBL" id="JAAMOW010000004">
    <property type="protein sequence ID" value="NGY04994.1"/>
    <property type="molecule type" value="Genomic_DNA"/>
</dbReference>
<evidence type="ECO:0000313" key="2">
    <source>
        <dbReference type="EMBL" id="NGY04994.1"/>
    </source>
</evidence>
<organism evidence="2 3">
    <name type="scientific">Solimonas terrae</name>
    <dbReference type="NCBI Taxonomy" id="1396819"/>
    <lineage>
        <taxon>Bacteria</taxon>
        <taxon>Pseudomonadati</taxon>
        <taxon>Pseudomonadota</taxon>
        <taxon>Gammaproteobacteria</taxon>
        <taxon>Nevskiales</taxon>
        <taxon>Nevskiaceae</taxon>
        <taxon>Solimonas</taxon>
    </lineage>
</organism>
<evidence type="ECO:0000313" key="3">
    <source>
        <dbReference type="Proteomes" id="UP000472676"/>
    </source>
</evidence>
<dbReference type="InterPro" id="IPR002925">
    <property type="entry name" value="Dienelactn_hydro"/>
</dbReference>
<reference evidence="2 3" key="1">
    <citation type="journal article" date="2014" name="Int. J. Syst. Evol. Microbiol.">
        <title>Solimonas terrae sp. nov., isolated from soil.</title>
        <authorList>
            <person name="Kim S.J."/>
            <person name="Moon J.Y."/>
            <person name="Weon H.Y."/>
            <person name="Ahn J.H."/>
            <person name="Chen W.M."/>
            <person name="Kwon S.W."/>
        </authorList>
    </citation>
    <scope>NUCLEOTIDE SEQUENCE [LARGE SCALE GENOMIC DNA]</scope>
    <source>
        <strain evidence="2 3">KIS83-12</strain>
    </source>
</reference>